<feature type="chain" id="PRO_5026804107" description="CARDB domain-containing protein" evidence="1">
    <location>
        <begin position="27"/>
        <end position="277"/>
    </location>
</feature>
<gene>
    <name evidence="2" type="ORF">AVDCRST_MAG88-1416</name>
</gene>
<organism evidence="2">
    <name type="scientific">uncultured Thermomicrobiales bacterium</name>
    <dbReference type="NCBI Taxonomy" id="1645740"/>
    <lineage>
        <taxon>Bacteria</taxon>
        <taxon>Pseudomonadati</taxon>
        <taxon>Thermomicrobiota</taxon>
        <taxon>Thermomicrobia</taxon>
        <taxon>Thermomicrobiales</taxon>
        <taxon>environmental samples</taxon>
    </lineage>
</organism>
<dbReference type="EMBL" id="CADCWM010000449">
    <property type="protein sequence ID" value="CAA9560032.1"/>
    <property type="molecule type" value="Genomic_DNA"/>
</dbReference>
<keyword evidence="1" id="KW-0732">Signal</keyword>
<dbReference type="AlphaFoldDB" id="A0A6J4UWM1"/>
<proteinExistence type="predicted"/>
<accession>A0A6J4UWM1</accession>
<evidence type="ECO:0000313" key="2">
    <source>
        <dbReference type="EMBL" id="CAA9560032.1"/>
    </source>
</evidence>
<evidence type="ECO:0000256" key="1">
    <source>
        <dbReference type="SAM" id="SignalP"/>
    </source>
</evidence>
<dbReference type="GO" id="GO:0016641">
    <property type="term" value="F:oxidoreductase activity, acting on the CH-NH2 group of donors, oxygen as acceptor"/>
    <property type="evidence" value="ECO:0007669"/>
    <property type="project" value="InterPro"/>
</dbReference>
<feature type="signal peptide" evidence="1">
    <location>
        <begin position="1"/>
        <end position="26"/>
    </location>
</feature>
<dbReference type="InterPro" id="IPR001695">
    <property type="entry name" value="Lysyl_oxidase"/>
</dbReference>
<protein>
    <recommendedName>
        <fullName evidence="3">CARDB domain-containing protein</fullName>
    </recommendedName>
</protein>
<name>A0A6J4UWM1_9BACT</name>
<evidence type="ECO:0008006" key="3">
    <source>
        <dbReference type="Google" id="ProtNLM"/>
    </source>
</evidence>
<reference evidence="2" key="1">
    <citation type="submission" date="2020-02" db="EMBL/GenBank/DDBJ databases">
        <authorList>
            <person name="Meier V. D."/>
        </authorList>
    </citation>
    <scope>NUCLEOTIDE SEQUENCE</scope>
    <source>
        <strain evidence="2">AVDCRST_MAG88</strain>
    </source>
</reference>
<dbReference type="GO" id="GO:0005507">
    <property type="term" value="F:copper ion binding"/>
    <property type="evidence" value="ECO:0007669"/>
    <property type="project" value="InterPro"/>
</dbReference>
<dbReference type="Pfam" id="PF01186">
    <property type="entry name" value="Lysyl_oxidase"/>
    <property type="match status" value="1"/>
</dbReference>
<sequence length="277" mass="30749">MLRSRTTATALLGLVLGASAAAPAQAAKPANPCLVAETRARLLCPDLVMRKPFGLGIDPLVRPGRVVLRAGNSIDNVGLGPAELHGVRTSRSFMRGRQRIYRRRGGRIGLATGARLFFKFIPGQRRYWKFLYAARFDLWRLNSEGRRVRRVKTGPKVSYCLRDLKHTRPRLRRSPRRFVYPACNTSSATRRVTLGTSVGWSDVYPPSYPEQWIDVTGLRGCFAFRHIADPLNGIYESNERNNAATVIIRLPFRPGAQRCGRRAAAPGSGDGGSTPSY</sequence>